<evidence type="ECO:0000313" key="3">
    <source>
        <dbReference type="Proteomes" id="UP000053237"/>
    </source>
</evidence>
<name>A0A024G9Z1_9STRA</name>
<dbReference type="InterPro" id="IPR023393">
    <property type="entry name" value="START-like_dom_sf"/>
</dbReference>
<dbReference type="GO" id="GO:0008289">
    <property type="term" value="F:lipid binding"/>
    <property type="evidence" value="ECO:0007669"/>
    <property type="project" value="InterPro"/>
</dbReference>
<keyword evidence="3" id="KW-1185">Reference proteome</keyword>
<dbReference type="Proteomes" id="UP000053237">
    <property type="component" value="Unassembled WGS sequence"/>
</dbReference>
<dbReference type="EMBL" id="CAIX01000049">
    <property type="protein sequence ID" value="CCI43459.1"/>
    <property type="molecule type" value="Genomic_DNA"/>
</dbReference>
<dbReference type="Pfam" id="PF01852">
    <property type="entry name" value="START"/>
    <property type="match status" value="1"/>
</dbReference>
<comment type="caution">
    <text evidence="2">The sequence shown here is derived from an EMBL/GenBank/DDBJ whole genome shotgun (WGS) entry which is preliminary data.</text>
</comment>
<dbReference type="InterPro" id="IPR051213">
    <property type="entry name" value="START_lipid_transfer"/>
</dbReference>
<dbReference type="SMART" id="SM00234">
    <property type="entry name" value="START"/>
    <property type="match status" value="1"/>
</dbReference>
<organism evidence="2 3">
    <name type="scientific">Albugo candida</name>
    <dbReference type="NCBI Taxonomy" id="65357"/>
    <lineage>
        <taxon>Eukaryota</taxon>
        <taxon>Sar</taxon>
        <taxon>Stramenopiles</taxon>
        <taxon>Oomycota</taxon>
        <taxon>Peronosporomycetes</taxon>
        <taxon>Albuginales</taxon>
        <taxon>Albuginaceae</taxon>
        <taxon>Albugo</taxon>
    </lineage>
</organism>
<dbReference type="CDD" id="cd00177">
    <property type="entry name" value="START"/>
    <property type="match status" value="1"/>
</dbReference>
<dbReference type="PROSITE" id="PS50848">
    <property type="entry name" value="START"/>
    <property type="match status" value="1"/>
</dbReference>
<feature type="domain" description="START" evidence="1">
    <location>
        <begin position="155"/>
        <end position="338"/>
    </location>
</feature>
<dbReference type="InterPro" id="IPR002913">
    <property type="entry name" value="START_lipid-bd_dom"/>
</dbReference>
<dbReference type="InParanoid" id="A0A024G9Z1"/>
<dbReference type="GO" id="GO:0005737">
    <property type="term" value="C:cytoplasm"/>
    <property type="evidence" value="ECO:0007669"/>
    <property type="project" value="UniProtKB-ARBA"/>
</dbReference>
<dbReference type="Gene3D" id="3.30.530.20">
    <property type="match status" value="1"/>
</dbReference>
<sequence length="346" mass="38290">MVFSGSLNLASAIEQIIAPIGLTSEIVKRESNVSDTKVENDEDEIGVSNANLDKATAGEKVTIRKSQRVKKEDKATNTDFEYFIQSTSTKAKDGKSETKTDKTISISSGQVSIEETHDLKVPLPIEIVRDNLDEIKDDLFQRLLVRYAGTDVVPDGWIEGPNSNGVQVVHGSVRDNSWHTMKATGKLPCNPEEALRLLADRDMVPRFDDMTKEIRLLEQLDEHTEVRLVSCKGVMFTTPRDFCVVTSVRCEKSGRCLVATRSVEHTGSKQEGYTRALSYISGYVITPDSDDPNICEVAIIAHMDLGGHVPAFVVRQLGLSSPIDLFKAIRKLVEKEAKVVKRVSTL</sequence>
<protein>
    <recommendedName>
        <fullName evidence="1">START domain-containing protein</fullName>
    </recommendedName>
</protein>
<dbReference type="SUPFAM" id="SSF55961">
    <property type="entry name" value="Bet v1-like"/>
    <property type="match status" value="1"/>
</dbReference>
<dbReference type="PANTHER" id="PTHR19308">
    <property type="entry name" value="PHOSPHATIDYLCHOLINE TRANSFER PROTEIN"/>
    <property type="match status" value="1"/>
</dbReference>
<evidence type="ECO:0000313" key="2">
    <source>
        <dbReference type="EMBL" id="CCI43459.1"/>
    </source>
</evidence>
<proteinExistence type="predicted"/>
<accession>A0A024G9Z1</accession>
<dbReference type="OrthoDB" id="5403181at2759"/>
<evidence type="ECO:0000259" key="1">
    <source>
        <dbReference type="PROSITE" id="PS50848"/>
    </source>
</evidence>
<reference evidence="2 3" key="1">
    <citation type="submission" date="2012-05" db="EMBL/GenBank/DDBJ databases">
        <title>Recombination and specialization in a pathogen metapopulation.</title>
        <authorList>
            <person name="Gardiner A."/>
            <person name="Kemen E."/>
            <person name="Schultz-Larsen T."/>
            <person name="MacLean D."/>
            <person name="Van Oosterhout C."/>
            <person name="Jones J.D.G."/>
        </authorList>
    </citation>
    <scope>NUCLEOTIDE SEQUENCE [LARGE SCALE GENOMIC DNA]</scope>
    <source>
        <strain evidence="2 3">Ac Nc2</strain>
    </source>
</reference>
<gene>
    <name evidence="2" type="ORF">BN9_042430</name>
</gene>
<dbReference type="PANTHER" id="PTHR19308:SF14">
    <property type="entry name" value="START DOMAIN-CONTAINING PROTEIN"/>
    <property type="match status" value="1"/>
</dbReference>
<dbReference type="AlphaFoldDB" id="A0A024G9Z1"/>